<dbReference type="KEGG" id="ter:Tery_1656"/>
<organism evidence="2">
    <name type="scientific">Trichodesmium erythraeum (strain IMS101)</name>
    <dbReference type="NCBI Taxonomy" id="203124"/>
    <lineage>
        <taxon>Bacteria</taxon>
        <taxon>Bacillati</taxon>
        <taxon>Cyanobacteriota</taxon>
        <taxon>Cyanophyceae</taxon>
        <taxon>Oscillatoriophycideae</taxon>
        <taxon>Oscillatoriales</taxon>
        <taxon>Microcoleaceae</taxon>
        <taxon>Trichodesmium</taxon>
    </lineage>
</organism>
<accession>Q114Z5</accession>
<feature type="region of interest" description="Disordered" evidence="1">
    <location>
        <begin position="30"/>
        <end position="51"/>
    </location>
</feature>
<evidence type="ECO:0000313" key="2">
    <source>
        <dbReference type="EMBL" id="ABG50929.1"/>
    </source>
</evidence>
<proteinExistence type="predicted"/>
<gene>
    <name evidence="2" type="ordered locus">Tery_1656</name>
</gene>
<reference evidence="2" key="1">
    <citation type="submission" date="2006-06" db="EMBL/GenBank/DDBJ databases">
        <title>Complete sequence of Trichodesmium erythraeum IMS101.</title>
        <authorList>
            <consortium name="US DOE Joint Genome Institute"/>
            <person name="Copeland A."/>
            <person name="Lucas S."/>
            <person name="Lapidus A."/>
            <person name="Barry K."/>
            <person name="Detter J.C."/>
            <person name="Glavina del Rio T."/>
            <person name="Hammon N."/>
            <person name="Israni S."/>
            <person name="Dalin E."/>
            <person name="Tice H."/>
            <person name="Pitluck S."/>
            <person name="Kiss H."/>
            <person name="Munk A.C."/>
            <person name="Brettin T."/>
            <person name="Bruce D."/>
            <person name="Han C."/>
            <person name="Tapia R."/>
            <person name="Gilna P."/>
            <person name="Schmutz J."/>
            <person name="Larimer F."/>
            <person name="Land M."/>
            <person name="Hauser L."/>
            <person name="Kyrpides N."/>
            <person name="Kim E."/>
            <person name="Richardson P."/>
        </authorList>
    </citation>
    <scope>NUCLEOTIDE SEQUENCE [LARGE SCALE GENOMIC DNA]</scope>
    <source>
        <strain evidence="2">IMS101</strain>
    </source>
</reference>
<dbReference type="STRING" id="203124.Tery_1656"/>
<name>Q114Z5_TRIEI</name>
<dbReference type="eggNOG" id="COG3271">
    <property type="taxonomic scope" value="Bacteria"/>
</dbReference>
<evidence type="ECO:0008006" key="3">
    <source>
        <dbReference type="Google" id="ProtNLM"/>
    </source>
</evidence>
<sequence length="420" mass="46122">MNIFDNNSLVTDSLEEAAIEVLDSNLDDLGHNYDSDTPDTEHDLGNDEHDSNLHTFDAYETDYYSFLDDSSSQLDDWHFQPAEDSGDYSPLLGDTEDQSEYSAHQHFDPEHPDGLVIGDPGHDMECWHQQRYADDCAIVSQQFVLENLTGKHFSENDLCREAIADGCYHPGSGTPAYHVGHLLEEHGIPVERHFGGTTLELSDKLARGEKVIVGVNSEEIWMSEKEANLNQTLNEYSGIPGQQADHAVEVTGIVYPESDPLHPKVVLNDPGSPDGGGMMVPLEQFEKAWAAGGNYLVATNVHDNQNTHQQDLIFSGDLQQHDSHDLILGCNDYFNVYPDGSCYINGSSVGSVKAREFYNTQGYYVGKLGADGNVYDAKGVQVGWVDSCHKVHNMGGTIKAVGGTDIISVGYYLFGILGGV</sequence>
<dbReference type="EMBL" id="CP000393">
    <property type="protein sequence ID" value="ABG50929.1"/>
    <property type="molecule type" value="Genomic_DNA"/>
</dbReference>
<protein>
    <recommendedName>
        <fullName evidence="3">Peptidase C39-like domain-containing protein</fullName>
    </recommendedName>
</protein>
<dbReference type="AlphaFoldDB" id="Q114Z5"/>
<dbReference type="HOGENOM" id="CLU_054050_0_0_3"/>
<evidence type="ECO:0000256" key="1">
    <source>
        <dbReference type="SAM" id="MobiDB-lite"/>
    </source>
</evidence>